<dbReference type="AlphaFoldDB" id="A0A1Y1UG81"/>
<dbReference type="STRING" id="4999.A0A1Y1UG81"/>
<feature type="region of interest" description="Disordered" evidence="1">
    <location>
        <begin position="20"/>
        <end position="146"/>
    </location>
</feature>
<name>A0A1Y1UG81_9TREE</name>
<evidence type="ECO:0000256" key="1">
    <source>
        <dbReference type="SAM" id="MobiDB-lite"/>
    </source>
</evidence>
<evidence type="ECO:0000313" key="2">
    <source>
        <dbReference type="EMBL" id="ORX37053.1"/>
    </source>
</evidence>
<feature type="compositionally biased region" description="Polar residues" evidence="1">
    <location>
        <begin position="762"/>
        <end position="779"/>
    </location>
</feature>
<dbReference type="OrthoDB" id="2564865at2759"/>
<feature type="compositionally biased region" description="Basic and acidic residues" evidence="1">
    <location>
        <begin position="98"/>
        <end position="110"/>
    </location>
</feature>
<feature type="compositionally biased region" description="Acidic residues" evidence="1">
    <location>
        <begin position="828"/>
        <end position="845"/>
    </location>
</feature>
<feature type="compositionally biased region" description="Low complexity" evidence="1">
    <location>
        <begin position="734"/>
        <end position="744"/>
    </location>
</feature>
<dbReference type="Proteomes" id="UP000193218">
    <property type="component" value="Unassembled WGS sequence"/>
</dbReference>
<feature type="compositionally biased region" description="Basic residues" evidence="1">
    <location>
        <begin position="81"/>
        <end position="91"/>
    </location>
</feature>
<gene>
    <name evidence="2" type="ORF">BD324DRAFT_624601</name>
</gene>
<feature type="compositionally biased region" description="Pro residues" evidence="1">
    <location>
        <begin position="298"/>
        <end position="310"/>
    </location>
</feature>
<comment type="caution">
    <text evidence="2">The sequence shown here is derived from an EMBL/GenBank/DDBJ whole genome shotgun (WGS) entry which is preliminary data.</text>
</comment>
<accession>A0A1Y1UG81</accession>
<dbReference type="GeneID" id="33557527"/>
<keyword evidence="3" id="KW-1185">Reference proteome</keyword>
<dbReference type="EMBL" id="NBSH01000006">
    <property type="protein sequence ID" value="ORX37053.1"/>
    <property type="molecule type" value="Genomic_DNA"/>
</dbReference>
<feature type="compositionally biased region" description="Basic and acidic residues" evidence="1">
    <location>
        <begin position="71"/>
        <end position="80"/>
    </location>
</feature>
<feature type="compositionally biased region" description="Low complexity" evidence="1">
    <location>
        <begin position="259"/>
        <end position="269"/>
    </location>
</feature>
<feature type="region of interest" description="Disordered" evidence="1">
    <location>
        <begin position="717"/>
        <end position="779"/>
    </location>
</feature>
<sequence>MAPFALPALPSLPSVKSLINVSPPLIYPSPDEKNRPARSRTASASSNVSHQLDAASEYGSPRRVGRVRLPLSHESDDHTPTRRPRPMHHHSASLLASPKHDEQDERRWEPIPRLLNDSDLTPHASPCRPRPVSHRRSHSAMPQRHSLLHLNQSYTSSAPMGRLHEISRNPLASTSAISLPTLLEGGDAMTEQLSDENHVSSLGLFLTSPEEHGSTSSSSRSICSPRFSLSSLASSRTSSPIIQARARKGSRSTIDEQASSPISPVSLPLSMPPPMIPFKPSTSSSATRAEHKRSFSSVPPPQNMRPPPLPLMAHSSGTDSPGALAARSRRGSESHAIQQRQSFPHRHTSVSSTSSISDVAVLATWSFPNSPRDENVALDGHGQENRAPAMSQPSDRLRERLQSLSALDTAIRNGKAINGSPQQWSSSHEDHRVDVTSPRTPKPGLTRASTTVRPTPPRAFPAHLTHRHSHSSPSDIVPNLPIGPSISGSYHPSCGSGLNPTVSTMLHSNLNPLLPPPPVHPLPRHLRRPTTTRLRQPNPLCMPMAIQPQSYNNSQQHETPASSPGSMISDLHSIISEDKISLNEVDADGISFKSHSEDDMHVGSSDNGHETMVPGDQPPKLFVTVDGQGISGKGTHPPKVKGLIPQLRSMTSTPLLSQYRSRTAPSLKPNRSTLSLRAAFGQSQSTTGSTNNFNRPIEKENRWSFFGGLGILGLGTRSRKSSVSDLRTRSRNTSISAGSVISGAGQDGGRGRSRAHSMLHSMRSSVKTPTIPSPMDSSGSMVNSYGARGRTMTVNVNGVSRYEISDTDDYFSSRFSGRQMGLEHEGHAEEEEEEHEAYIDLEDVY</sequence>
<dbReference type="RefSeq" id="XP_021871091.1">
    <property type="nucleotide sequence ID" value="XM_022015718.1"/>
</dbReference>
<feature type="region of interest" description="Disordered" evidence="1">
    <location>
        <begin position="369"/>
        <end position="396"/>
    </location>
</feature>
<organism evidence="2 3">
    <name type="scientific">Kockovaella imperatae</name>
    <dbReference type="NCBI Taxonomy" id="4999"/>
    <lineage>
        <taxon>Eukaryota</taxon>
        <taxon>Fungi</taxon>
        <taxon>Dikarya</taxon>
        <taxon>Basidiomycota</taxon>
        <taxon>Agaricomycotina</taxon>
        <taxon>Tremellomycetes</taxon>
        <taxon>Tremellales</taxon>
        <taxon>Cuniculitremaceae</taxon>
        <taxon>Kockovaella</taxon>
    </lineage>
</organism>
<dbReference type="InParanoid" id="A0A1Y1UG81"/>
<feature type="region of interest" description="Disordered" evidence="1">
    <location>
        <begin position="412"/>
        <end position="458"/>
    </location>
</feature>
<reference evidence="2 3" key="1">
    <citation type="submission" date="2017-03" db="EMBL/GenBank/DDBJ databases">
        <title>Widespread Adenine N6-methylation of Active Genes in Fungi.</title>
        <authorList>
            <consortium name="DOE Joint Genome Institute"/>
            <person name="Mondo S.J."/>
            <person name="Dannebaum R.O."/>
            <person name="Kuo R.C."/>
            <person name="Louie K.B."/>
            <person name="Bewick A.J."/>
            <person name="Labutti K."/>
            <person name="Haridas S."/>
            <person name="Kuo A."/>
            <person name="Salamov A."/>
            <person name="Ahrendt S.R."/>
            <person name="Lau R."/>
            <person name="Bowen B.P."/>
            <person name="Lipzen A."/>
            <person name="Sullivan W."/>
            <person name="Andreopoulos W.B."/>
            <person name="Clum A."/>
            <person name="Lindquist E."/>
            <person name="Daum C."/>
            <person name="Northen T.R."/>
            <person name="Ramamoorthy G."/>
            <person name="Schmitz R.J."/>
            <person name="Gryganskyi A."/>
            <person name="Culley D."/>
            <person name="Magnuson J."/>
            <person name="James T.Y."/>
            <person name="O'Malley M.A."/>
            <person name="Stajich J.E."/>
            <person name="Spatafora J.W."/>
            <person name="Visel A."/>
            <person name="Grigoriev I.V."/>
        </authorList>
    </citation>
    <scope>NUCLEOTIDE SEQUENCE [LARGE SCALE GENOMIC DNA]</scope>
    <source>
        <strain evidence="2 3">NRRL Y-17943</strain>
    </source>
</reference>
<proteinExistence type="predicted"/>
<feature type="region of interest" description="Disordered" evidence="1">
    <location>
        <begin position="234"/>
        <end position="354"/>
    </location>
</feature>
<protein>
    <submittedName>
        <fullName evidence="2">Uncharacterized protein</fullName>
    </submittedName>
</protein>
<feature type="region of interest" description="Disordered" evidence="1">
    <location>
        <begin position="823"/>
        <end position="845"/>
    </location>
</feature>
<evidence type="ECO:0000313" key="3">
    <source>
        <dbReference type="Proteomes" id="UP000193218"/>
    </source>
</evidence>